<keyword evidence="2" id="KW-0808">Transferase</keyword>
<keyword evidence="3" id="KW-1185">Reference proteome</keyword>
<dbReference type="Proteomes" id="UP000094313">
    <property type="component" value="Chromosome"/>
</dbReference>
<dbReference type="RefSeq" id="WP_069378758.1">
    <property type="nucleotide sequence ID" value="NZ_CP017141.1"/>
</dbReference>
<protein>
    <submittedName>
        <fullName evidence="2">GNAT family N-acetyltransferase</fullName>
    </submittedName>
</protein>
<dbReference type="OrthoDB" id="9793389at2"/>
<proteinExistence type="predicted"/>
<dbReference type="SUPFAM" id="SSF55729">
    <property type="entry name" value="Acyl-CoA N-acyltransferases (Nat)"/>
    <property type="match status" value="1"/>
</dbReference>
<organism evidence="2 3">
    <name type="scientific">Pedobacter steynii</name>
    <dbReference type="NCBI Taxonomy" id="430522"/>
    <lineage>
        <taxon>Bacteria</taxon>
        <taxon>Pseudomonadati</taxon>
        <taxon>Bacteroidota</taxon>
        <taxon>Sphingobacteriia</taxon>
        <taxon>Sphingobacteriales</taxon>
        <taxon>Sphingobacteriaceae</taxon>
        <taxon>Pedobacter</taxon>
    </lineage>
</organism>
<gene>
    <name evidence="2" type="ORF">BFS30_07730</name>
</gene>
<dbReference type="PANTHER" id="PTHR31435:SF10">
    <property type="entry name" value="BSR4717 PROTEIN"/>
    <property type="match status" value="1"/>
</dbReference>
<dbReference type="GO" id="GO:0016740">
    <property type="term" value="F:transferase activity"/>
    <property type="evidence" value="ECO:0007669"/>
    <property type="project" value="UniProtKB-KW"/>
</dbReference>
<evidence type="ECO:0000313" key="2">
    <source>
        <dbReference type="EMBL" id="AOM77065.1"/>
    </source>
</evidence>
<dbReference type="PANTHER" id="PTHR31435">
    <property type="entry name" value="PROTEIN NATD1"/>
    <property type="match status" value="1"/>
</dbReference>
<dbReference type="InterPro" id="IPR031165">
    <property type="entry name" value="GNAT_YJDJ"/>
</dbReference>
<accession>A0A1D7QEM6</accession>
<evidence type="ECO:0000313" key="3">
    <source>
        <dbReference type="Proteomes" id="UP000094313"/>
    </source>
</evidence>
<sequence>MKIEQANDDKKGSFKAIENYKEAGVMTYVWAGPGKIIIDHTEVNPEFSGKGVGKTLVLDAVRYARENKVKILPLCPFAKSVFDKNEDLKDVLF</sequence>
<dbReference type="CDD" id="cd04301">
    <property type="entry name" value="NAT_SF"/>
    <property type="match status" value="1"/>
</dbReference>
<feature type="domain" description="N-acetyltransferase" evidence="1">
    <location>
        <begin position="6"/>
        <end position="93"/>
    </location>
</feature>
<dbReference type="Gene3D" id="3.40.630.30">
    <property type="match status" value="1"/>
</dbReference>
<dbReference type="PROSITE" id="PS51729">
    <property type="entry name" value="GNAT_YJDJ"/>
    <property type="match status" value="1"/>
</dbReference>
<name>A0A1D7QEM6_9SPHI</name>
<dbReference type="EMBL" id="CP017141">
    <property type="protein sequence ID" value="AOM77065.1"/>
    <property type="molecule type" value="Genomic_DNA"/>
</dbReference>
<evidence type="ECO:0000259" key="1">
    <source>
        <dbReference type="PROSITE" id="PS51729"/>
    </source>
</evidence>
<dbReference type="KEGG" id="psty:BFS30_07730"/>
<dbReference type="Pfam" id="PF14542">
    <property type="entry name" value="Acetyltransf_CG"/>
    <property type="match status" value="1"/>
</dbReference>
<reference evidence="2 3" key="1">
    <citation type="submission" date="2016-08" db="EMBL/GenBank/DDBJ databases">
        <authorList>
            <person name="Seilhamer J.J."/>
        </authorList>
    </citation>
    <scope>NUCLEOTIDE SEQUENCE [LARGE SCALE GENOMIC DNA]</scope>
    <source>
        <strain evidence="2 3">DX4</strain>
    </source>
</reference>
<dbReference type="InterPro" id="IPR016181">
    <property type="entry name" value="Acyl_CoA_acyltransferase"/>
</dbReference>
<dbReference type="AlphaFoldDB" id="A0A1D7QEM6"/>
<dbReference type="InterPro" id="IPR045057">
    <property type="entry name" value="Gcn5-rel_NAT"/>
</dbReference>